<evidence type="ECO:0000313" key="3">
    <source>
        <dbReference type="EMBL" id="MFD1236283.1"/>
    </source>
</evidence>
<evidence type="ECO:0000313" key="4">
    <source>
        <dbReference type="Proteomes" id="UP001597182"/>
    </source>
</evidence>
<feature type="compositionally biased region" description="Low complexity" evidence="1">
    <location>
        <begin position="94"/>
        <end position="109"/>
    </location>
</feature>
<feature type="transmembrane region" description="Helical" evidence="2">
    <location>
        <begin position="6"/>
        <end position="29"/>
    </location>
</feature>
<comment type="caution">
    <text evidence="3">The sequence shown here is derived from an EMBL/GenBank/DDBJ whole genome shotgun (WGS) entry which is preliminary data.</text>
</comment>
<sequence>MAWLFGEVWLLCLVAFLLGAAITWVAFVVPARRAVRRRATFGHGWTAAAPTTPSRGLARPVTARPTPTPEPPGGPGSALAALDAWDGPVGGRPGSAEAALGALDELGVGRPREQAGPEPADARRPADDA</sequence>
<evidence type="ECO:0000256" key="1">
    <source>
        <dbReference type="SAM" id="MobiDB-lite"/>
    </source>
</evidence>
<organism evidence="3 4">
    <name type="scientific">Pseudonocardia benzenivorans</name>
    <dbReference type="NCBI Taxonomy" id="228005"/>
    <lineage>
        <taxon>Bacteria</taxon>
        <taxon>Bacillati</taxon>
        <taxon>Actinomycetota</taxon>
        <taxon>Actinomycetes</taxon>
        <taxon>Pseudonocardiales</taxon>
        <taxon>Pseudonocardiaceae</taxon>
        <taxon>Pseudonocardia</taxon>
    </lineage>
</organism>
<dbReference type="EMBL" id="JBHTMB010000216">
    <property type="protein sequence ID" value="MFD1236283.1"/>
    <property type="molecule type" value="Genomic_DNA"/>
</dbReference>
<dbReference type="Proteomes" id="UP001597182">
    <property type="component" value="Unassembled WGS sequence"/>
</dbReference>
<evidence type="ECO:0000256" key="2">
    <source>
        <dbReference type="SAM" id="Phobius"/>
    </source>
</evidence>
<keyword evidence="2" id="KW-0472">Membrane</keyword>
<proteinExistence type="predicted"/>
<reference evidence="4" key="1">
    <citation type="journal article" date="2019" name="Int. J. Syst. Evol. Microbiol.">
        <title>The Global Catalogue of Microorganisms (GCM) 10K type strain sequencing project: providing services to taxonomists for standard genome sequencing and annotation.</title>
        <authorList>
            <consortium name="The Broad Institute Genomics Platform"/>
            <consortium name="The Broad Institute Genome Sequencing Center for Infectious Disease"/>
            <person name="Wu L."/>
            <person name="Ma J."/>
        </authorList>
    </citation>
    <scope>NUCLEOTIDE SEQUENCE [LARGE SCALE GENOMIC DNA]</scope>
    <source>
        <strain evidence="4">CCUG 49018</strain>
    </source>
</reference>
<name>A0ABW3VMU8_9PSEU</name>
<protein>
    <submittedName>
        <fullName evidence="3">Uncharacterized protein</fullName>
    </submittedName>
</protein>
<keyword evidence="4" id="KW-1185">Reference proteome</keyword>
<feature type="compositionally biased region" description="Basic and acidic residues" evidence="1">
    <location>
        <begin position="110"/>
        <end position="129"/>
    </location>
</feature>
<dbReference type="RefSeq" id="WP_013677581.1">
    <property type="nucleotide sequence ID" value="NZ_BAABKS010000002.1"/>
</dbReference>
<accession>A0ABW3VMU8</accession>
<keyword evidence="2" id="KW-1133">Transmembrane helix</keyword>
<gene>
    <name evidence="3" type="ORF">ACFQ34_23575</name>
</gene>
<feature type="region of interest" description="Disordered" evidence="1">
    <location>
        <begin position="45"/>
        <end position="129"/>
    </location>
</feature>
<keyword evidence="2" id="KW-0812">Transmembrane</keyword>